<dbReference type="GeneID" id="10025721"/>
<reference evidence="2" key="1">
    <citation type="journal article" date="2012" name="MBio">
        <title>Comparative genome analysis of Trichophyton rubrum and related dermatophytes reveals candidate genes involved in infection.</title>
        <authorList>
            <person name="Martinez D.A."/>
            <person name="Oliver B.G."/>
            <person name="Graeser Y."/>
            <person name="Goldberg J.M."/>
            <person name="Li W."/>
            <person name="Martinez-Rossi N.M."/>
            <person name="Monod M."/>
            <person name="Shelest E."/>
            <person name="Barton R.C."/>
            <person name="Birch E."/>
            <person name="Brakhage A.A."/>
            <person name="Chen Z."/>
            <person name="Gurr S.J."/>
            <person name="Heiman D."/>
            <person name="Heitman J."/>
            <person name="Kosti I."/>
            <person name="Rossi A."/>
            <person name="Saif S."/>
            <person name="Samalova M."/>
            <person name="Saunders C.W."/>
            <person name="Shea T."/>
            <person name="Summerbell R.C."/>
            <person name="Xu J."/>
            <person name="Young S."/>
            <person name="Zeng Q."/>
            <person name="Birren B.W."/>
            <person name="Cuomo C.A."/>
            <person name="White T.C."/>
        </authorList>
    </citation>
    <scope>NUCLEOTIDE SEQUENCE [LARGE SCALE GENOMIC DNA]</scope>
    <source>
        <strain evidence="2">ATCC MYA-4604 / CBS 118893</strain>
    </source>
</reference>
<dbReference type="Proteomes" id="UP000002669">
    <property type="component" value="Unassembled WGS sequence"/>
</dbReference>
<evidence type="ECO:0000313" key="2">
    <source>
        <dbReference type="Proteomes" id="UP000002669"/>
    </source>
</evidence>
<dbReference type="OMA" id="WWCKALI"/>
<evidence type="ECO:0000313" key="1">
    <source>
        <dbReference type="EMBL" id="EFR04717.1"/>
    </source>
</evidence>
<name>E4V3Z3_ARTGP</name>
<keyword evidence="2" id="KW-1185">Reference proteome</keyword>
<organism evidence="2">
    <name type="scientific">Arthroderma gypseum (strain ATCC MYA-4604 / CBS 118893)</name>
    <name type="common">Microsporum gypseum</name>
    <dbReference type="NCBI Taxonomy" id="535722"/>
    <lineage>
        <taxon>Eukaryota</taxon>
        <taxon>Fungi</taxon>
        <taxon>Dikarya</taxon>
        <taxon>Ascomycota</taxon>
        <taxon>Pezizomycotina</taxon>
        <taxon>Eurotiomycetes</taxon>
        <taxon>Eurotiomycetidae</taxon>
        <taxon>Onygenales</taxon>
        <taxon>Arthrodermataceae</taxon>
        <taxon>Nannizzia</taxon>
    </lineage>
</organism>
<dbReference type="HOGENOM" id="CLU_452120_0_0_1"/>
<dbReference type="InParanoid" id="E4V3Z3"/>
<protein>
    <submittedName>
        <fullName evidence="1">Uncharacterized protein</fullName>
    </submittedName>
</protein>
<gene>
    <name evidence="1" type="ORF">MGYG_07725</name>
</gene>
<dbReference type="VEuPathDB" id="FungiDB:MGYG_07725"/>
<dbReference type="AlphaFoldDB" id="E4V3Z3"/>
<proteinExistence type="predicted"/>
<accession>E4V3Z3</accession>
<dbReference type="RefSeq" id="XP_003170480.1">
    <property type="nucleotide sequence ID" value="XM_003170432.1"/>
</dbReference>
<dbReference type="EMBL" id="DS989828">
    <property type="protein sequence ID" value="EFR04717.1"/>
    <property type="molecule type" value="Genomic_DNA"/>
</dbReference>
<dbReference type="eggNOG" id="ENOG502RQBV">
    <property type="taxonomic scope" value="Eukaryota"/>
</dbReference>
<sequence>MDPRSFDWLMVDMIQEVEDPNNNANNANMPIAPRPVSAFVLGGGVVASILDYEQVTREQMVQQLKDLHDRVQSLYVETGLRLDHPISAEFVEEAQLSQRIEQLQSYVAQPVQPLGDMGRFLANDVPGIDLMTIPIVARLHIYRLLLDTRLTLKHNVNPFWEIADIIDDTANSATPTQWIWARCPRLTKYNLDTSILRVNREIYHDAGKVLGRDNLWIVLSTADRQIIDGVAEMGFALPIPIEWANNGLRGYAPYYHNPFMIEVTNTAIPEDSDPNANQFFVMAVDCVWDLVALLISHGQTPYSLIVRVNETAYISRQVRQRTIRRVAELLEPLRLFGDGDIPCSVAFIFQNNAVGDRMIRMLRLEHRFTDMQLIRMLRDYLAPFSSHLLQIDWDLEEVRMAEWSFFFIHGLNKYGALGETGKFWRDALCMGHARMMVIRLSQGKLNQAKFHAQRAEEMMEMHEATLWWCKALITHIQGWDEAPPAQSVINEALRAIWCLCLNENKSWFYLLWQQCKYCPFTTRNTISSIVCLLQGIRIIMGSEAHKIHKQAKIFNNLMCLRVQGLSETFSFEQREEYSISMRMFMDINCQPDSIQALCGREDMIFWRLIE</sequence>
<dbReference type="OrthoDB" id="4170788at2759"/>